<sequence length="193" mass="21820">MNINMHEYHEAIKNWLQGHEQISSWFKLIDRYPEESTKLTTPFLLYSVGDWDKDSEQPAGGQKAWNLSLTFHIGINNLEEDNPENTGADLQILLRDLAMAACAYLDESRFGLKCSVGDVVVSSCEYDALSPELDEYLVYVISANQRFLTNKIDPCLSSELYNPHGIAMAGFAPRIGSGHKDDYEQLYPEYEGS</sequence>
<keyword evidence="2" id="KW-1185">Reference proteome</keyword>
<comment type="caution">
    <text evidence="1">The sequence shown here is derived from an EMBL/GenBank/DDBJ whole genome shotgun (WGS) entry which is preliminary data.</text>
</comment>
<evidence type="ECO:0000313" key="1">
    <source>
        <dbReference type="EMBL" id="GLT20531.1"/>
    </source>
</evidence>
<evidence type="ECO:0008006" key="3">
    <source>
        <dbReference type="Google" id="ProtNLM"/>
    </source>
</evidence>
<proteinExistence type="predicted"/>
<dbReference type="Proteomes" id="UP001157138">
    <property type="component" value="Unassembled WGS sequence"/>
</dbReference>
<name>A0ABQ6F6G1_9VIBR</name>
<dbReference type="RefSeq" id="WP_284194359.1">
    <property type="nucleotide sequence ID" value="NZ_BSPW01000124.1"/>
</dbReference>
<accession>A0ABQ6F6G1</accession>
<reference evidence="2" key="1">
    <citation type="journal article" date="2019" name="Int. J. Syst. Evol. Microbiol.">
        <title>The Global Catalogue of Microorganisms (GCM) 10K type strain sequencing project: providing services to taxonomists for standard genome sequencing and annotation.</title>
        <authorList>
            <consortium name="The Broad Institute Genomics Platform"/>
            <consortium name="The Broad Institute Genome Sequencing Center for Infectious Disease"/>
            <person name="Wu L."/>
            <person name="Ma J."/>
        </authorList>
    </citation>
    <scope>NUCLEOTIDE SEQUENCE [LARGE SCALE GENOMIC DNA]</scope>
    <source>
        <strain evidence="2">NBRC 108723</strain>
    </source>
</reference>
<organism evidence="1 2">
    <name type="scientific">Vibrio zhanjiangensis</name>
    <dbReference type="NCBI Taxonomy" id="1046128"/>
    <lineage>
        <taxon>Bacteria</taxon>
        <taxon>Pseudomonadati</taxon>
        <taxon>Pseudomonadota</taxon>
        <taxon>Gammaproteobacteria</taxon>
        <taxon>Vibrionales</taxon>
        <taxon>Vibrionaceae</taxon>
        <taxon>Vibrio</taxon>
    </lineage>
</organism>
<evidence type="ECO:0000313" key="2">
    <source>
        <dbReference type="Proteomes" id="UP001157138"/>
    </source>
</evidence>
<gene>
    <name evidence="1" type="ORF">GCM10007938_43160</name>
</gene>
<protein>
    <recommendedName>
        <fullName evidence="3">DUF4255 domain-containing protein</fullName>
    </recommendedName>
</protein>
<dbReference type="EMBL" id="BSPW01000124">
    <property type="protein sequence ID" value="GLT20531.1"/>
    <property type="molecule type" value="Genomic_DNA"/>
</dbReference>